<reference evidence="1 2" key="1">
    <citation type="journal article" date="2014" name="Agronomy (Basel)">
        <title>A Draft Genome Sequence for Ensete ventricosum, the Drought-Tolerant Tree Against Hunger.</title>
        <authorList>
            <person name="Harrison J."/>
            <person name="Moore K.A."/>
            <person name="Paszkiewicz K."/>
            <person name="Jones T."/>
            <person name="Grant M."/>
            <person name="Ambacheew D."/>
            <person name="Muzemil S."/>
            <person name="Studholme D.J."/>
        </authorList>
    </citation>
    <scope>NUCLEOTIDE SEQUENCE [LARGE SCALE GENOMIC DNA]</scope>
</reference>
<sequence>MLMLQGGVLLAGVKVPCLGNDFHREVLAGLGCTGGGTSVQRHGARVWCAIQHLWRTTVVRLAQGSTSSTSDADMAMALARVHL</sequence>
<dbReference type="AlphaFoldDB" id="A0A426ZFE6"/>
<dbReference type="EMBL" id="AMZH03006888">
    <property type="protein sequence ID" value="RRT62698.1"/>
    <property type="molecule type" value="Genomic_DNA"/>
</dbReference>
<comment type="caution">
    <text evidence="1">The sequence shown here is derived from an EMBL/GenBank/DDBJ whole genome shotgun (WGS) entry which is preliminary data.</text>
</comment>
<organism evidence="1 2">
    <name type="scientific">Ensete ventricosum</name>
    <name type="common">Abyssinian banana</name>
    <name type="synonym">Musa ensete</name>
    <dbReference type="NCBI Taxonomy" id="4639"/>
    <lineage>
        <taxon>Eukaryota</taxon>
        <taxon>Viridiplantae</taxon>
        <taxon>Streptophyta</taxon>
        <taxon>Embryophyta</taxon>
        <taxon>Tracheophyta</taxon>
        <taxon>Spermatophyta</taxon>
        <taxon>Magnoliopsida</taxon>
        <taxon>Liliopsida</taxon>
        <taxon>Zingiberales</taxon>
        <taxon>Musaceae</taxon>
        <taxon>Ensete</taxon>
    </lineage>
</organism>
<evidence type="ECO:0000313" key="2">
    <source>
        <dbReference type="Proteomes" id="UP000287651"/>
    </source>
</evidence>
<gene>
    <name evidence="1" type="ORF">B296_00022797</name>
</gene>
<proteinExistence type="predicted"/>
<accession>A0A426ZFE6</accession>
<dbReference type="Proteomes" id="UP000287651">
    <property type="component" value="Unassembled WGS sequence"/>
</dbReference>
<name>A0A426ZFE6_ENSVE</name>
<protein>
    <submittedName>
        <fullName evidence="1">Uncharacterized protein</fullName>
    </submittedName>
</protein>
<evidence type="ECO:0000313" key="1">
    <source>
        <dbReference type="EMBL" id="RRT62698.1"/>
    </source>
</evidence>